<evidence type="ECO:0000313" key="1">
    <source>
        <dbReference type="EMBL" id="OKP06498.1"/>
    </source>
</evidence>
<dbReference type="Gene3D" id="3.40.50.150">
    <property type="entry name" value="Vaccinia Virus protein VP39"/>
    <property type="match status" value="1"/>
</dbReference>
<dbReference type="EMBL" id="MNBE01000598">
    <property type="protein sequence ID" value="OKP06498.1"/>
    <property type="molecule type" value="Genomic_DNA"/>
</dbReference>
<dbReference type="PANTHER" id="PTHR43464">
    <property type="entry name" value="METHYLTRANSFERASE"/>
    <property type="match status" value="1"/>
</dbReference>
<name>A0A1Q5U1Y5_9EURO</name>
<keyword evidence="2" id="KW-1185">Reference proteome</keyword>
<organism evidence="1 2">
    <name type="scientific">Penicillium subrubescens</name>
    <dbReference type="NCBI Taxonomy" id="1316194"/>
    <lineage>
        <taxon>Eukaryota</taxon>
        <taxon>Fungi</taxon>
        <taxon>Dikarya</taxon>
        <taxon>Ascomycota</taxon>
        <taxon>Pezizomycotina</taxon>
        <taxon>Eurotiomycetes</taxon>
        <taxon>Eurotiomycetidae</taxon>
        <taxon>Eurotiales</taxon>
        <taxon>Aspergillaceae</taxon>
        <taxon>Penicillium</taxon>
    </lineage>
</organism>
<sequence length="299" mass="32674">MKTIQELLAEKPNDSDPQPVQYVGTVEAYDKWAEVYDTDGNFLQRLDTIEMRLLLPIFLDRVYTRFQAQSGQLTLLDLGCGTGRNTIQLLEALAQYRRQNEKDITSPTKVDVVGLDASPGMLDVARSAIQTSTQREDLKSSPEVTLDTIDLRHPATVRAQLPASLQSSGAAGVISTLVLEHIPAKAFFEAASATMAPGGYLLVTNMHADMGMRSQAGFTDPQTGVKIRPTSYCHSVSEVLAAAEEAGFQVEDIVGQEGQGQDGVLERDVDEQLAEKLGVRAKKWVGIRVWFGVCFSKKA</sequence>
<dbReference type="Proteomes" id="UP000186955">
    <property type="component" value="Unassembled WGS sequence"/>
</dbReference>
<gene>
    <name evidence="1" type="ORF">PENSUB_6488</name>
</gene>
<dbReference type="GO" id="GO:0010420">
    <property type="term" value="F:polyprenyldihydroxybenzoate methyltransferase activity"/>
    <property type="evidence" value="ECO:0007669"/>
    <property type="project" value="TreeGrafter"/>
</dbReference>
<dbReference type="STRING" id="1316194.A0A1Q5U1Y5"/>
<dbReference type="SUPFAM" id="SSF53335">
    <property type="entry name" value="S-adenosyl-L-methionine-dependent methyltransferases"/>
    <property type="match status" value="1"/>
</dbReference>
<evidence type="ECO:0000313" key="2">
    <source>
        <dbReference type="Proteomes" id="UP000186955"/>
    </source>
</evidence>
<evidence type="ECO:0008006" key="3">
    <source>
        <dbReference type="Google" id="ProtNLM"/>
    </source>
</evidence>
<dbReference type="AlphaFoldDB" id="A0A1Q5U1Y5"/>
<dbReference type="Pfam" id="PF13489">
    <property type="entry name" value="Methyltransf_23"/>
    <property type="match status" value="1"/>
</dbReference>
<comment type="caution">
    <text evidence="1">The sequence shown here is derived from an EMBL/GenBank/DDBJ whole genome shotgun (WGS) entry which is preliminary data.</text>
</comment>
<dbReference type="InterPro" id="IPR029063">
    <property type="entry name" value="SAM-dependent_MTases_sf"/>
</dbReference>
<dbReference type="CDD" id="cd02440">
    <property type="entry name" value="AdoMet_MTases"/>
    <property type="match status" value="1"/>
</dbReference>
<proteinExistence type="predicted"/>
<protein>
    <recommendedName>
        <fullName evidence="3">Methyltransferase domain-containing protein</fullName>
    </recommendedName>
</protein>
<dbReference type="PANTHER" id="PTHR43464:SF52">
    <property type="entry name" value="PUTATIVE-RELATED"/>
    <property type="match status" value="1"/>
</dbReference>
<accession>A0A1Q5U1Y5</accession>
<reference evidence="1 2" key="1">
    <citation type="submission" date="2016-10" db="EMBL/GenBank/DDBJ databases">
        <title>Genome sequence of the ascomycete fungus Penicillium subrubescens.</title>
        <authorList>
            <person name="De Vries R.P."/>
            <person name="Peng M."/>
            <person name="Dilokpimol A."/>
            <person name="Hilden K."/>
            <person name="Makela M.R."/>
            <person name="Grigoriev I."/>
            <person name="Riley R."/>
            <person name="Granchi Z."/>
        </authorList>
    </citation>
    <scope>NUCLEOTIDE SEQUENCE [LARGE SCALE GENOMIC DNA]</scope>
    <source>
        <strain evidence="1 2">CBS 132785</strain>
    </source>
</reference>